<sequence length="283" mass="32381">MAFFFPPDFKNYWSTELVPVVTYTPLSFLIKEEAPEVSIIIPIQNVASSINLFIQLVCIGLIVFRRSTSKGPFFIILLVFSLAVSIRVISYTIAILSASTVKTDMEHRTKIISLYVDYCSNLFSVTIIFFLSLNRCLSFVAKQWNNWIFDGCRVHIPIIFSGIISVLGAFGIIKTADVSREYFTQFGFIDFAQKDGFQKLSIVSLTVFHLGLSSVISFYIFISTNKKKLIRNRFLETWRAKSILPTHNHSYLISNSECHIRINCGLHKYKRIWNILVKSIETG</sequence>
<feature type="transmembrane region" description="Helical" evidence="1">
    <location>
        <begin position="111"/>
        <end position="133"/>
    </location>
</feature>
<dbReference type="AlphaFoldDB" id="A0A1I7TAP2"/>
<proteinExistence type="predicted"/>
<keyword evidence="1" id="KW-0472">Membrane</keyword>
<name>A0A1I7TAP2_9PELO</name>
<dbReference type="eggNOG" id="ENOG502THE6">
    <property type="taxonomic scope" value="Eukaryota"/>
</dbReference>
<keyword evidence="1" id="KW-1133">Transmembrane helix</keyword>
<organism evidence="2 3">
    <name type="scientific">Caenorhabditis tropicalis</name>
    <dbReference type="NCBI Taxonomy" id="1561998"/>
    <lineage>
        <taxon>Eukaryota</taxon>
        <taxon>Metazoa</taxon>
        <taxon>Ecdysozoa</taxon>
        <taxon>Nematoda</taxon>
        <taxon>Chromadorea</taxon>
        <taxon>Rhabditida</taxon>
        <taxon>Rhabditina</taxon>
        <taxon>Rhabditomorpha</taxon>
        <taxon>Rhabditoidea</taxon>
        <taxon>Rhabditidae</taxon>
        <taxon>Peloderinae</taxon>
        <taxon>Caenorhabditis</taxon>
    </lineage>
</organism>
<feature type="transmembrane region" description="Helical" evidence="1">
    <location>
        <begin position="39"/>
        <end position="64"/>
    </location>
</feature>
<evidence type="ECO:0000313" key="2">
    <source>
        <dbReference type="Proteomes" id="UP000095282"/>
    </source>
</evidence>
<feature type="transmembrane region" description="Helical" evidence="1">
    <location>
        <begin position="200"/>
        <end position="222"/>
    </location>
</feature>
<evidence type="ECO:0000256" key="1">
    <source>
        <dbReference type="SAM" id="Phobius"/>
    </source>
</evidence>
<dbReference type="PANTHER" id="PTHR22718">
    <property type="entry name" value="SERPENTINE RECEPTOR, CLASS X"/>
    <property type="match status" value="1"/>
</dbReference>
<protein>
    <submittedName>
        <fullName evidence="3">Serpentine receptor class gamma</fullName>
    </submittedName>
</protein>
<keyword evidence="1" id="KW-0812">Transmembrane</keyword>
<dbReference type="PANTHER" id="PTHR22718:SF36">
    <property type="entry name" value="G_PROTEIN_RECEP_F1_2 DOMAIN-CONTAINING PROTEIN-RELATED"/>
    <property type="match status" value="1"/>
</dbReference>
<feature type="transmembrane region" description="Helical" evidence="1">
    <location>
        <begin position="154"/>
        <end position="173"/>
    </location>
</feature>
<accession>A0A1I7TAP2</accession>
<feature type="transmembrane region" description="Helical" evidence="1">
    <location>
        <begin position="73"/>
        <end position="99"/>
    </location>
</feature>
<keyword evidence="2" id="KW-1185">Reference proteome</keyword>
<dbReference type="Proteomes" id="UP000095282">
    <property type="component" value="Unplaced"/>
</dbReference>
<dbReference type="WBParaSite" id="Csp11.Scaffold566.g4083.t1">
    <property type="protein sequence ID" value="Csp11.Scaffold566.g4083.t1"/>
    <property type="gene ID" value="Csp11.Scaffold566.g4083"/>
</dbReference>
<reference evidence="3" key="1">
    <citation type="submission" date="2016-11" db="UniProtKB">
        <authorList>
            <consortium name="WormBaseParasite"/>
        </authorList>
    </citation>
    <scope>IDENTIFICATION</scope>
</reference>
<evidence type="ECO:0000313" key="3">
    <source>
        <dbReference type="WBParaSite" id="Csp11.Scaffold566.g4083.t1"/>
    </source>
</evidence>